<name>A0A2P2NW09_RHIMU</name>
<accession>A0A2P2NW09</accession>
<dbReference type="EMBL" id="GGEC01066223">
    <property type="protein sequence ID" value="MBX46707.1"/>
    <property type="molecule type" value="Transcribed_RNA"/>
</dbReference>
<organism evidence="1">
    <name type="scientific">Rhizophora mucronata</name>
    <name type="common">Asiatic mangrove</name>
    <dbReference type="NCBI Taxonomy" id="61149"/>
    <lineage>
        <taxon>Eukaryota</taxon>
        <taxon>Viridiplantae</taxon>
        <taxon>Streptophyta</taxon>
        <taxon>Embryophyta</taxon>
        <taxon>Tracheophyta</taxon>
        <taxon>Spermatophyta</taxon>
        <taxon>Magnoliopsida</taxon>
        <taxon>eudicotyledons</taxon>
        <taxon>Gunneridae</taxon>
        <taxon>Pentapetalae</taxon>
        <taxon>rosids</taxon>
        <taxon>fabids</taxon>
        <taxon>Malpighiales</taxon>
        <taxon>Rhizophoraceae</taxon>
        <taxon>Rhizophora</taxon>
    </lineage>
</organism>
<protein>
    <submittedName>
        <fullName evidence="1">Uncharacterized protein</fullName>
    </submittedName>
</protein>
<sequence>MVSYFVYSRVAFLINQLFKKKRSTLCFTGKKESNVLCVYM</sequence>
<proteinExistence type="predicted"/>
<dbReference type="AlphaFoldDB" id="A0A2P2NW09"/>
<evidence type="ECO:0000313" key="1">
    <source>
        <dbReference type="EMBL" id="MBX46707.1"/>
    </source>
</evidence>
<reference evidence="1" key="1">
    <citation type="submission" date="2018-02" db="EMBL/GenBank/DDBJ databases">
        <title>Rhizophora mucronata_Transcriptome.</title>
        <authorList>
            <person name="Meera S.P."/>
            <person name="Sreeshan A."/>
            <person name="Augustine A."/>
        </authorList>
    </citation>
    <scope>NUCLEOTIDE SEQUENCE</scope>
    <source>
        <tissue evidence="1">Leaf</tissue>
    </source>
</reference>